<gene>
    <name evidence="1" type="ORF">HPBE_LOCUS21037</name>
</gene>
<sequence>MLFEKTALRIILIYTTPFCNARNSALLRKAILALLHKAMSDYCCCDGPSLVLWDFNLADIEWIPDAMMLPSIVLSLKIGESLLDLVFCNCVIIPPSISGQCWSSRQQAECCAEDRLRKRGGIGLEQVATALEQLHADKKTPLFLKTLISHMFSVQKQLCTVLAKNQELQDQISCLREENMALKSALAEAGKTTANVMLLVEEKERQRSVVISGIPESKDPKSTERALHYLDFVKSILNHLEIECIPQITYRLGKPQVDRSRLVKVLLPNKFYKSLIFRRALRLRSFHVSFYCHWIGEGSLRDTIPLMTNTSSSYLYCIDAFKSSCFKASSDRFDRFLNRYHKYVERKIFERSKKTSLYTSLNSVRPERIPPLKDPAGLSAVSDKSKASMLAKHFQKSFSVSLPNNDALDTVSPVHSMECSIWFYKEEIYEALSSLPATFTVTPDEVPPYFIQKISHSDIVPIGAHI</sequence>
<dbReference type="EMBL" id="UZAH01032646">
    <property type="protein sequence ID" value="VDP23038.1"/>
    <property type="molecule type" value="Genomic_DNA"/>
</dbReference>
<reference evidence="1 2" key="1">
    <citation type="submission" date="2018-11" db="EMBL/GenBank/DDBJ databases">
        <authorList>
            <consortium name="Pathogen Informatics"/>
        </authorList>
    </citation>
    <scope>NUCLEOTIDE SEQUENCE [LARGE SCALE GENOMIC DNA]</scope>
</reference>
<protein>
    <submittedName>
        <fullName evidence="3">UV radiation resistance associated protein</fullName>
    </submittedName>
</protein>
<accession>A0A3P8CP65</accession>
<evidence type="ECO:0000313" key="1">
    <source>
        <dbReference type="EMBL" id="VDP23038.1"/>
    </source>
</evidence>
<organism evidence="2 3">
    <name type="scientific">Heligmosomoides polygyrus</name>
    <name type="common">Parasitic roundworm</name>
    <dbReference type="NCBI Taxonomy" id="6339"/>
    <lineage>
        <taxon>Eukaryota</taxon>
        <taxon>Metazoa</taxon>
        <taxon>Ecdysozoa</taxon>
        <taxon>Nematoda</taxon>
        <taxon>Chromadorea</taxon>
        <taxon>Rhabditida</taxon>
        <taxon>Rhabditina</taxon>
        <taxon>Rhabditomorpha</taxon>
        <taxon>Strongyloidea</taxon>
        <taxon>Heligmosomidae</taxon>
        <taxon>Heligmosomoides</taxon>
    </lineage>
</organism>
<evidence type="ECO:0000313" key="2">
    <source>
        <dbReference type="Proteomes" id="UP000050761"/>
    </source>
</evidence>
<dbReference type="WBParaSite" id="HPBE_0002103701-mRNA-1">
    <property type="protein sequence ID" value="HPBE_0002103701-mRNA-1"/>
    <property type="gene ID" value="HPBE_0002103701"/>
</dbReference>
<dbReference type="AlphaFoldDB" id="A0A183GF79"/>
<dbReference type="OrthoDB" id="5868288at2759"/>
<keyword evidence="2" id="KW-1185">Reference proteome</keyword>
<evidence type="ECO:0000313" key="3">
    <source>
        <dbReference type="WBParaSite" id="HPBE_0002103701-mRNA-1"/>
    </source>
</evidence>
<dbReference type="Proteomes" id="UP000050761">
    <property type="component" value="Unassembled WGS sequence"/>
</dbReference>
<proteinExistence type="predicted"/>
<reference evidence="3" key="2">
    <citation type="submission" date="2019-09" db="UniProtKB">
        <authorList>
            <consortium name="WormBaseParasite"/>
        </authorList>
    </citation>
    <scope>IDENTIFICATION</scope>
</reference>
<accession>A0A183GF79</accession>
<name>A0A183GF79_HELPZ</name>